<accession>A0A9E8GB55</accession>
<evidence type="ECO:0000256" key="1">
    <source>
        <dbReference type="SAM" id="Coils"/>
    </source>
</evidence>
<proteinExistence type="predicted"/>
<reference evidence="2" key="1">
    <citation type="submission" date="2022-11" db="EMBL/GenBank/DDBJ databases">
        <title>Genomics discovery of giant fungal viruses from subsurface oceanic crustal fluids.</title>
        <authorList>
            <person name="Bhattacharjee A.S."/>
            <person name="Schulz F."/>
            <person name="Woyke T."/>
            <person name="Orcutt B.N."/>
            <person name="Matinez Martinez J."/>
        </authorList>
    </citation>
    <scope>NUCLEOTIDE SEQUENCE</scope>
    <source>
        <strain evidence="2">VSAG8.JdFR</strain>
    </source>
</reference>
<evidence type="ECO:0000313" key="2">
    <source>
        <dbReference type="EMBL" id="UZT29135.1"/>
    </source>
</evidence>
<protein>
    <submittedName>
        <fullName evidence="2">Uncharacterized protein</fullName>
    </submittedName>
</protein>
<dbReference type="Pfam" id="PF19068">
    <property type="entry name" value="DUF5764"/>
    <property type="match status" value="1"/>
</dbReference>
<feature type="coiled-coil region" evidence="1">
    <location>
        <begin position="245"/>
        <end position="275"/>
    </location>
</feature>
<dbReference type="InterPro" id="IPR043913">
    <property type="entry name" value="DUF5764"/>
</dbReference>
<organism evidence="2">
    <name type="scientific">Nucleocytoviricota sp</name>
    <dbReference type="NCBI Taxonomy" id="2809609"/>
    <lineage>
        <taxon>Viruses</taxon>
        <taxon>Varidnaviria</taxon>
        <taxon>Bamfordvirae</taxon>
        <taxon>Nucleocytoviricota</taxon>
    </lineage>
</organism>
<sequence>MDDYNLSVLIESKNEWCARLVNLLTPCIFDGLKSIYDESLKICKEEGELEKYLMTFQNLLTAVPKWSPEIIGKEVQNIIDKTKCGYIEDLISCVHIAHLKSLTSSRVGTHQKKIDIDIPNLQNFIHKTYINTARKIYSNIFLYELNQVPLQKQKNNREIEYIIKECILNTIRENIPVEQILRAYIDETEETDVVVDEKKEVIPLENKKIKSIENKVVSENKDLKMQDESKSVEKEIKLENDLSSMENITKEIKEIDNLLNDKNNLDELVEDNNEINVDTEILSKNEKNQEDDEKIKVAEIIDDLPIDLDNLNSDVEDLELELDDLP</sequence>
<dbReference type="EMBL" id="OP765584">
    <property type="protein sequence ID" value="UZT29135.1"/>
    <property type="molecule type" value="Genomic_DNA"/>
</dbReference>
<name>A0A9E8GB55_9VIRU</name>
<keyword evidence="1" id="KW-0175">Coiled coil</keyword>